<reference evidence="2" key="2">
    <citation type="submission" date="2022-10" db="EMBL/GenBank/DDBJ databases">
        <authorList>
            <consortium name="ENA_rothamsted_submissions"/>
            <consortium name="culmorum"/>
            <person name="King R."/>
        </authorList>
    </citation>
    <scope>NUCLEOTIDE SEQUENCE</scope>
</reference>
<evidence type="ECO:0000313" key="3">
    <source>
        <dbReference type="Proteomes" id="UP001153620"/>
    </source>
</evidence>
<keyword evidence="3" id="KW-1185">Reference proteome</keyword>
<proteinExistence type="predicted"/>
<gene>
    <name evidence="2" type="ORF">CHIRRI_LOCUS6262</name>
</gene>
<dbReference type="EMBL" id="OU895878">
    <property type="protein sequence ID" value="CAG9803362.1"/>
    <property type="molecule type" value="Genomic_DNA"/>
</dbReference>
<feature type="compositionally biased region" description="Polar residues" evidence="1">
    <location>
        <begin position="48"/>
        <end position="59"/>
    </location>
</feature>
<name>A0A9N9RVM9_9DIPT</name>
<sequence length="73" mass="8135">MAAVAGLYGLGPDDRGHQRRRGQQQQQQQQHEKSMQTPDGLSEPTPNPSTKTSSNYRQNIQIQLNSASVFINI</sequence>
<organism evidence="2 3">
    <name type="scientific">Chironomus riparius</name>
    <dbReference type="NCBI Taxonomy" id="315576"/>
    <lineage>
        <taxon>Eukaryota</taxon>
        <taxon>Metazoa</taxon>
        <taxon>Ecdysozoa</taxon>
        <taxon>Arthropoda</taxon>
        <taxon>Hexapoda</taxon>
        <taxon>Insecta</taxon>
        <taxon>Pterygota</taxon>
        <taxon>Neoptera</taxon>
        <taxon>Endopterygota</taxon>
        <taxon>Diptera</taxon>
        <taxon>Nematocera</taxon>
        <taxon>Chironomoidea</taxon>
        <taxon>Chironomidae</taxon>
        <taxon>Chironominae</taxon>
        <taxon>Chironomus</taxon>
    </lineage>
</organism>
<dbReference type="AlphaFoldDB" id="A0A9N9RVM9"/>
<accession>A0A9N9RVM9</accession>
<feature type="region of interest" description="Disordered" evidence="1">
    <location>
        <begin position="1"/>
        <end position="59"/>
    </location>
</feature>
<reference evidence="2" key="1">
    <citation type="submission" date="2022-01" db="EMBL/GenBank/DDBJ databases">
        <authorList>
            <person name="King R."/>
        </authorList>
    </citation>
    <scope>NUCLEOTIDE SEQUENCE</scope>
</reference>
<evidence type="ECO:0000256" key="1">
    <source>
        <dbReference type="SAM" id="MobiDB-lite"/>
    </source>
</evidence>
<evidence type="ECO:0000313" key="2">
    <source>
        <dbReference type="EMBL" id="CAG9803362.1"/>
    </source>
</evidence>
<protein>
    <submittedName>
        <fullName evidence="2">Uncharacterized protein</fullName>
    </submittedName>
</protein>
<dbReference type="Proteomes" id="UP001153620">
    <property type="component" value="Chromosome 2"/>
</dbReference>